<feature type="region of interest" description="Disordered" evidence="2">
    <location>
        <begin position="622"/>
        <end position="733"/>
    </location>
</feature>
<feature type="compositionally biased region" description="Basic and acidic residues" evidence="2">
    <location>
        <begin position="284"/>
        <end position="293"/>
    </location>
</feature>
<feature type="compositionally biased region" description="Basic and acidic residues" evidence="2">
    <location>
        <begin position="251"/>
        <end position="260"/>
    </location>
</feature>
<feature type="compositionally biased region" description="Acidic residues" evidence="2">
    <location>
        <begin position="643"/>
        <end position="660"/>
    </location>
</feature>
<dbReference type="OrthoDB" id="3065406at2759"/>
<protein>
    <submittedName>
        <fullName evidence="3">Uncharacterized protein</fullName>
    </submittedName>
</protein>
<keyword evidence="1" id="KW-0175">Coiled coil</keyword>
<evidence type="ECO:0000313" key="4">
    <source>
        <dbReference type="Proteomes" id="UP000298030"/>
    </source>
</evidence>
<dbReference type="AlphaFoldDB" id="A0A4Y7SI55"/>
<evidence type="ECO:0000313" key="3">
    <source>
        <dbReference type="EMBL" id="TEB21580.1"/>
    </source>
</evidence>
<feature type="region of interest" description="Disordered" evidence="2">
    <location>
        <begin position="79"/>
        <end position="153"/>
    </location>
</feature>
<comment type="caution">
    <text evidence="3">The sequence shown here is derived from an EMBL/GenBank/DDBJ whole genome shotgun (WGS) entry which is preliminary data.</text>
</comment>
<feature type="compositionally biased region" description="Basic and acidic residues" evidence="2">
    <location>
        <begin position="305"/>
        <end position="319"/>
    </location>
</feature>
<feature type="compositionally biased region" description="Polar residues" evidence="2">
    <location>
        <begin position="126"/>
        <end position="142"/>
    </location>
</feature>
<sequence>MPSNRFVKGIKAIYRDLTVEDATERVSSMKSDLRILAEKVKRRYALAENRQKGSLASQLKAIEQKVALIDKHLQASQARGLPEIGPSGPAPRPEAPSDDPTVLVAKTSTTHAGETAPSPQGCAPSASGNVTSSSHPGTTQSPRPLPVPLETNSTSSASSLMVVEGQELKPTALQNTLIDVGFDSGSEMKLLSPEESRAMVNLLNTTADKAKTGRASSMKTQKNRSNGDGTKSTEKQAVGSGSRPSGKRKRSVTESHEGSRGRASKKTRVETAEETNGKAKTSGKGREEPRDLAGMEGTTSTIDEGETKERPRGSEESGGAKKVRKRAEKEQKTCWSYITVPAKMQAGVIVDARIRVLTWVDESDSDRQKLNQKGWEAVHNYVTAGMNPPCAVLSRSKQFRWYCRETGAISRLLIWSIFINRTKRTRCHFHALTDRASVHNDKHPKILKATQKPSHVVTGVGLPQDDEVLASQQALKMWRIFKSGACDYELPGARDEAKKIFSTIGKLGEEDLLSFFRLENGRRYLGCGCDLDHATFDFFLWKVAPPLFSETTPDAAECIGTPWDVRMRPTLIALFSSMGLRPDNLDTVMKYNIKGERNDLTTAPEFVREFWTLNRALKDAQWPKAVAPTPTPPRRRRRKAEFIDPEDMQDGEAVEFESDEEKISQESCEPGDEGGGGSLCGGAGGVRGEEAPATDLQFENGENGSNYAEDELSQRALSPSPLSPLPSEYEGAR</sequence>
<feature type="compositionally biased region" description="Basic and acidic residues" evidence="2">
    <location>
        <begin position="267"/>
        <end position="277"/>
    </location>
</feature>
<evidence type="ECO:0000256" key="2">
    <source>
        <dbReference type="SAM" id="MobiDB-lite"/>
    </source>
</evidence>
<accession>A0A4Y7SI55</accession>
<feature type="region of interest" description="Disordered" evidence="2">
    <location>
        <begin position="205"/>
        <end position="326"/>
    </location>
</feature>
<name>A0A4Y7SI55_COPMI</name>
<feature type="compositionally biased region" description="Polar residues" evidence="2">
    <location>
        <begin position="214"/>
        <end position="230"/>
    </location>
</feature>
<organism evidence="3 4">
    <name type="scientific">Coprinellus micaceus</name>
    <name type="common">Glistening ink-cap mushroom</name>
    <name type="synonym">Coprinus micaceus</name>
    <dbReference type="NCBI Taxonomy" id="71717"/>
    <lineage>
        <taxon>Eukaryota</taxon>
        <taxon>Fungi</taxon>
        <taxon>Dikarya</taxon>
        <taxon>Basidiomycota</taxon>
        <taxon>Agaricomycotina</taxon>
        <taxon>Agaricomycetes</taxon>
        <taxon>Agaricomycetidae</taxon>
        <taxon>Agaricales</taxon>
        <taxon>Agaricineae</taxon>
        <taxon>Psathyrellaceae</taxon>
        <taxon>Coprinellus</taxon>
    </lineage>
</organism>
<reference evidence="3 4" key="1">
    <citation type="journal article" date="2019" name="Nat. Ecol. Evol.">
        <title>Megaphylogeny resolves global patterns of mushroom evolution.</title>
        <authorList>
            <person name="Varga T."/>
            <person name="Krizsan K."/>
            <person name="Foldi C."/>
            <person name="Dima B."/>
            <person name="Sanchez-Garcia M."/>
            <person name="Sanchez-Ramirez S."/>
            <person name="Szollosi G.J."/>
            <person name="Szarkandi J.G."/>
            <person name="Papp V."/>
            <person name="Albert L."/>
            <person name="Andreopoulos W."/>
            <person name="Angelini C."/>
            <person name="Antonin V."/>
            <person name="Barry K.W."/>
            <person name="Bougher N.L."/>
            <person name="Buchanan P."/>
            <person name="Buyck B."/>
            <person name="Bense V."/>
            <person name="Catcheside P."/>
            <person name="Chovatia M."/>
            <person name="Cooper J."/>
            <person name="Damon W."/>
            <person name="Desjardin D."/>
            <person name="Finy P."/>
            <person name="Geml J."/>
            <person name="Haridas S."/>
            <person name="Hughes K."/>
            <person name="Justo A."/>
            <person name="Karasinski D."/>
            <person name="Kautmanova I."/>
            <person name="Kiss B."/>
            <person name="Kocsube S."/>
            <person name="Kotiranta H."/>
            <person name="LaButti K.M."/>
            <person name="Lechner B.E."/>
            <person name="Liimatainen K."/>
            <person name="Lipzen A."/>
            <person name="Lukacs Z."/>
            <person name="Mihaltcheva S."/>
            <person name="Morgado L.N."/>
            <person name="Niskanen T."/>
            <person name="Noordeloos M.E."/>
            <person name="Ohm R.A."/>
            <person name="Ortiz-Santana B."/>
            <person name="Ovrebo C."/>
            <person name="Racz N."/>
            <person name="Riley R."/>
            <person name="Savchenko A."/>
            <person name="Shiryaev A."/>
            <person name="Soop K."/>
            <person name="Spirin V."/>
            <person name="Szebenyi C."/>
            <person name="Tomsovsky M."/>
            <person name="Tulloss R.E."/>
            <person name="Uehling J."/>
            <person name="Grigoriev I.V."/>
            <person name="Vagvolgyi C."/>
            <person name="Papp T."/>
            <person name="Martin F.M."/>
            <person name="Miettinen O."/>
            <person name="Hibbett D.S."/>
            <person name="Nagy L.G."/>
        </authorList>
    </citation>
    <scope>NUCLEOTIDE SEQUENCE [LARGE SCALE GENOMIC DNA]</scope>
    <source>
        <strain evidence="3 4">FP101781</strain>
    </source>
</reference>
<feature type="coiled-coil region" evidence="1">
    <location>
        <begin position="19"/>
        <end position="50"/>
    </location>
</feature>
<feature type="compositionally biased region" description="Gly residues" evidence="2">
    <location>
        <begin position="673"/>
        <end position="686"/>
    </location>
</feature>
<gene>
    <name evidence="3" type="ORF">FA13DRAFT_1799713</name>
</gene>
<keyword evidence="4" id="KW-1185">Reference proteome</keyword>
<dbReference type="EMBL" id="QPFP01000107">
    <property type="protein sequence ID" value="TEB21580.1"/>
    <property type="molecule type" value="Genomic_DNA"/>
</dbReference>
<proteinExistence type="predicted"/>
<evidence type="ECO:0000256" key="1">
    <source>
        <dbReference type="SAM" id="Coils"/>
    </source>
</evidence>
<dbReference type="Proteomes" id="UP000298030">
    <property type="component" value="Unassembled WGS sequence"/>
</dbReference>